<evidence type="ECO:0000256" key="6">
    <source>
        <dbReference type="PROSITE-ProRule" id="PRU00278"/>
    </source>
</evidence>
<protein>
    <recommendedName>
        <fullName evidence="2">peptidylprolyl isomerase</fullName>
        <ecNumber evidence="2">5.2.1.8</ecNumber>
    </recommendedName>
</protein>
<dbReference type="InterPro" id="IPR046357">
    <property type="entry name" value="PPIase_dom_sf"/>
</dbReference>
<name>A0A846H6K9_9CYAN</name>
<dbReference type="EMBL" id="JTCM02000017">
    <property type="protein sequence ID" value="NEU73006.1"/>
    <property type="molecule type" value="Genomic_DNA"/>
</dbReference>
<accession>A0A846H6K9</accession>
<evidence type="ECO:0000313" key="8">
    <source>
        <dbReference type="EMBL" id="NEU73006.1"/>
    </source>
</evidence>
<dbReference type="InterPro" id="IPR050245">
    <property type="entry name" value="PrsA_foldase"/>
</dbReference>
<evidence type="ECO:0000256" key="4">
    <source>
        <dbReference type="ARBA" id="ARBA00023110"/>
    </source>
</evidence>
<dbReference type="AlphaFoldDB" id="A0A846H6K9"/>
<gene>
    <name evidence="8" type="ORF">PI95_010660</name>
</gene>
<comment type="catalytic activity">
    <reaction evidence="1">
        <text>[protein]-peptidylproline (omega=180) = [protein]-peptidylproline (omega=0)</text>
        <dbReference type="Rhea" id="RHEA:16237"/>
        <dbReference type="Rhea" id="RHEA-COMP:10747"/>
        <dbReference type="Rhea" id="RHEA-COMP:10748"/>
        <dbReference type="ChEBI" id="CHEBI:83833"/>
        <dbReference type="ChEBI" id="CHEBI:83834"/>
        <dbReference type="EC" id="5.2.1.8"/>
    </reaction>
</comment>
<keyword evidence="9" id="KW-1185">Reference proteome</keyword>
<sequence length="260" mass="29717">MSTPLFISPEDIIHCIKLSCQVPDLVEAIARQKIIVDAAKEAGIKVAESELQQEGDRLRFAKKLVKAADTLAWLKKHHLSVEDFEELVHKDILAKKLAFHLFADKVEAFFYQNKLNYFGAVTYEIIFDDRDVALELFYALQEGEVSFQEIAREYILNPEIRRVGGYQGIKRRGEFRPEIAAAVFAATPPEILKPITTPKGVYLILVEEIIQPELDERSRSNILQELFSDWLKQQIEKQEILIDLEGDKNSQPVQPLTQPA</sequence>
<dbReference type="PANTHER" id="PTHR47245:SF1">
    <property type="entry name" value="FOLDASE PROTEIN PRSA"/>
    <property type="match status" value="1"/>
</dbReference>
<keyword evidence="4 6" id="KW-0697">Rotamase</keyword>
<evidence type="ECO:0000256" key="3">
    <source>
        <dbReference type="ARBA" id="ARBA00022729"/>
    </source>
</evidence>
<dbReference type="Gene3D" id="1.10.4030.10">
    <property type="entry name" value="Porin chaperone SurA, peptide-binding domain"/>
    <property type="match status" value="1"/>
</dbReference>
<dbReference type="SUPFAM" id="SSF54534">
    <property type="entry name" value="FKBP-like"/>
    <property type="match status" value="1"/>
</dbReference>
<dbReference type="PROSITE" id="PS50198">
    <property type="entry name" value="PPIC_PPIASE_2"/>
    <property type="match status" value="1"/>
</dbReference>
<evidence type="ECO:0000256" key="1">
    <source>
        <dbReference type="ARBA" id="ARBA00000971"/>
    </source>
</evidence>
<proteinExistence type="predicted"/>
<keyword evidence="3" id="KW-0732">Signal</keyword>
<dbReference type="Proteomes" id="UP000031549">
    <property type="component" value="Unassembled WGS sequence"/>
</dbReference>
<dbReference type="Pfam" id="PF13145">
    <property type="entry name" value="Rotamase_2"/>
    <property type="match status" value="1"/>
</dbReference>
<evidence type="ECO:0000259" key="7">
    <source>
        <dbReference type="PROSITE" id="PS50198"/>
    </source>
</evidence>
<keyword evidence="5 6" id="KW-0413">Isomerase</keyword>
<dbReference type="Gene3D" id="3.10.50.40">
    <property type="match status" value="1"/>
</dbReference>
<feature type="domain" description="PpiC" evidence="7">
    <location>
        <begin position="125"/>
        <end position="208"/>
    </location>
</feature>
<dbReference type="PANTHER" id="PTHR47245">
    <property type="entry name" value="PEPTIDYLPROLYL ISOMERASE"/>
    <property type="match status" value="1"/>
</dbReference>
<dbReference type="RefSeq" id="WP_039748086.1">
    <property type="nucleotide sequence ID" value="NZ_JTCM02000017.1"/>
</dbReference>
<dbReference type="SUPFAM" id="SSF109998">
    <property type="entry name" value="Triger factor/SurA peptide-binding domain-like"/>
    <property type="match status" value="1"/>
</dbReference>
<evidence type="ECO:0000256" key="5">
    <source>
        <dbReference type="ARBA" id="ARBA00023235"/>
    </source>
</evidence>
<reference evidence="8 9" key="1">
    <citation type="journal article" date="2015" name="Genome Announc.">
        <title>Draft Genome Sequence of Cyanobacterium Hassallia byssoidea Strain VB512170, Isolated from Monuments in India.</title>
        <authorList>
            <person name="Singh D."/>
            <person name="Chandrababunaidu M.M."/>
            <person name="Panda A."/>
            <person name="Sen D."/>
            <person name="Bhattacharyya S."/>
            <person name="Adhikary S.P."/>
            <person name="Tripathy S."/>
        </authorList>
    </citation>
    <scope>NUCLEOTIDE SEQUENCE [LARGE SCALE GENOMIC DNA]</scope>
    <source>
        <strain evidence="8 9">VB512170</strain>
    </source>
</reference>
<evidence type="ECO:0000256" key="2">
    <source>
        <dbReference type="ARBA" id="ARBA00013194"/>
    </source>
</evidence>
<dbReference type="InterPro" id="IPR027304">
    <property type="entry name" value="Trigger_fact/SurA_dom_sf"/>
</dbReference>
<comment type="caution">
    <text evidence="8">The sequence shown here is derived from an EMBL/GenBank/DDBJ whole genome shotgun (WGS) entry which is preliminary data.</text>
</comment>
<organism evidence="8 9">
    <name type="scientific">Hassallia byssoidea VB512170</name>
    <dbReference type="NCBI Taxonomy" id="1304833"/>
    <lineage>
        <taxon>Bacteria</taxon>
        <taxon>Bacillati</taxon>
        <taxon>Cyanobacteriota</taxon>
        <taxon>Cyanophyceae</taxon>
        <taxon>Nostocales</taxon>
        <taxon>Tolypothrichaceae</taxon>
        <taxon>Hassallia</taxon>
    </lineage>
</organism>
<evidence type="ECO:0000313" key="9">
    <source>
        <dbReference type="Proteomes" id="UP000031549"/>
    </source>
</evidence>
<dbReference type="InterPro" id="IPR000297">
    <property type="entry name" value="PPIase_PpiC"/>
</dbReference>
<dbReference type="EC" id="5.2.1.8" evidence="2"/>
<dbReference type="GO" id="GO:0003755">
    <property type="term" value="F:peptidyl-prolyl cis-trans isomerase activity"/>
    <property type="evidence" value="ECO:0007669"/>
    <property type="project" value="UniProtKB-KW"/>
</dbReference>